<feature type="region of interest" description="Disordered" evidence="1">
    <location>
        <begin position="1"/>
        <end position="47"/>
    </location>
</feature>
<sequence>MRAKVKIALMTGDEGDEDAGKSLTSSQVTMTRDAVADDRPAGTEVKR</sequence>
<accession>A0AAP9QST2</accession>
<reference evidence="3" key="1">
    <citation type="submission" date="2020-06" db="EMBL/GenBank/DDBJ databases">
        <title>REHAB project genomes.</title>
        <authorList>
            <person name="Shaw L.P."/>
        </authorList>
    </citation>
    <scope>NUCLEOTIDE SEQUENCE [LARGE SCALE GENOMIC DNA]</scope>
    <source>
        <strain evidence="3">RHBSTW-00938</strain>
    </source>
</reference>
<evidence type="ECO:0000256" key="1">
    <source>
        <dbReference type="SAM" id="MobiDB-lite"/>
    </source>
</evidence>
<feature type="compositionally biased region" description="Basic and acidic residues" evidence="1">
    <location>
        <begin position="34"/>
        <end position="47"/>
    </location>
</feature>
<dbReference type="RefSeq" id="WP_423978525.1">
    <property type="nucleotide sequence ID" value="NZ_CP166157.1"/>
</dbReference>
<dbReference type="Proteomes" id="UP000514462">
    <property type="component" value="Chromosome"/>
</dbReference>
<proteinExistence type="predicted"/>
<dbReference type="AlphaFoldDB" id="A0AAP9QST2"/>
<evidence type="ECO:0000313" key="3">
    <source>
        <dbReference type="Proteomes" id="UP000514462"/>
    </source>
</evidence>
<organism evidence="2 3">
    <name type="scientific">Klebsiella aerogenes</name>
    <name type="common">Enterobacter aerogenes</name>
    <dbReference type="NCBI Taxonomy" id="548"/>
    <lineage>
        <taxon>Bacteria</taxon>
        <taxon>Pseudomonadati</taxon>
        <taxon>Pseudomonadota</taxon>
        <taxon>Gammaproteobacteria</taxon>
        <taxon>Enterobacterales</taxon>
        <taxon>Enterobacteriaceae</taxon>
        <taxon>Klebsiella/Raoultella group</taxon>
        <taxon>Klebsiella</taxon>
    </lineage>
</organism>
<gene>
    <name evidence="2" type="ORF">HV331_00075</name>
</gene>
<dbReference type="EMBL" id="CP055904">
    <property type="protein sequence ID" value="QMR37992.1"/>
    <property type="molecule type" value="Genomic_DNA"/>
</dbReference>
<evidence type="ECO:0000313" key="2">
    <source>
        <dbReference type="EMBL" id="QMR37992.1"/>
    </source>
</evidence>
<protein>
    <submittedName>
        <fullName evidence="2">Uncharacterized protein</fullName>
    </submittedName>
</protein>
<name>A0AAP9QST2_KLEAE</name>